<dbReference type="Proteomes" id="UP000886124">
    <property type="component" value="Unassembled WGS sequence"/>
</dbReference>
<organism evidence="3">
    <name type="scientific">Caldithrix abyssi</name>
    <dbReference type="NCBI Taxonomy" id="187145"/>
    <lineage>
        <taxon>Bacteria</taxon>
        <taxon>Pseudomonadati</taxon>
        <taxon>Calditrichota</taxon>
        <taxon>Calditrichia</taxon>
        <taxon>Calditrichales</taxon>
        <taxon>Calditrichaceae</taxon>
        <taxon>Caldithrix</taxon>
    </lineage>
</organism>
<sequence>MKIKYPLLVIIAFLLLSQQVWAQKPVAILFRVKGKVTVAYSKKNVRKAKRGLRIYPGTKIITKRKSFAAIKFIDDGSLVRIRSNSTCRIDAKREQNSLAKNVLLDVGTIFSSIKNLKGKFRVTTPTSVASVKGTAFWTKQEFKGATYYFGEEGIVEIKNKRGFALLYPGQTGYVSSPNSKPVVRKTEKGEKPKWESNESSIDELEFEFQNQNGQIKTLKFKVKKK</sequence>
<reference evidence="3" key="1">
    <citation type="journal article" date="2020" name="mSystems">
        <title>Genome- and Community-Level Interaction Insights into Carbon Utilization and Element Cycling Functions of Hydrothermarchaeota in Hydrothermal Sediment.</title>
        <authorList>
            <person name="Zhou Z."/>
            <person name="Liu Y."/>
            <person name="Xu W."/>
            <person name="Pan J."/>
            <person name="Luo Z.H."/>
            <person name="Li M."/>
        </authorList>
    </citation>
    <scope>NUCLEOTIDE SEQUENCE [LARGE SCALE GENOMIC DNA]</scope>
    <source>
        <strain evidence="3">HyVt-527</strain>
    </source>
</reference>
<feature type="region of interest" description="Disordered" evidence="1">
    <location>
        <begin position="177"/>
        <end position="196"/>
    </location>
</feature>
<feature type="compositionally biased region" description="Basic and acidic residues" evidence="1">
    <location>
        <begin position="184"/>
        <end position="196"/>
    </location>
</feature>
<dbReference type="PANTHER" id="PTHR38731:SF1">
    <property type="entry name" value="FECR PROTEIN DOMAIN-CONTAINING PROTEIN"/>
    <property type="match status" value="1"/>
</dbReference>
<feature type="domain" description="FecR protein" evidence="2">
    <location>
        <begin position="59"/>
        <end position="141"/>
    </location>
</feature>
<dbReference type="EMBL" id="DROD01000537">
    <property type="protein sequence ID" value="HHJ53204.1"/>
    <property type="molecule type" value="Genomic_DNA"/>
</dbReference>
<gene>
    <name evidence="3" type="ORF">ENJ89_08435</name>
</gene>
<dbReference type="Gene3D" id="2.60.120.1440">
    <property type="match status" value="1"/>
</dbReference>
<accession>A0A7V5UFE2</accession>
<comment type="caution">
    <text evidence="3">The sequence shown here is derived from an EMBL/GenBank/DDBJ whole genome shotgun (WGS) entry which is preliminary data.</text>
</comment>
<dbReference type="AlphaFoldDB" id="A0A7V5UFE2"/>
<proteinExistence type="predicted"/>
<dbReference type="InterPro" id="IPR006860">
    <property type="entry name" value="FecR"/>
</dbReference>
<evidence type="ECO:0000313" key="3">
    <source>
        <dbReference type="EMBL" id="HHJ53204.1"/>
    </source>
</evidence>
<name>A0A7V5UFE2_CALAY</name>
<protein>
    <recommendedName>
        <fullName evidence="2">FecR protein domain-containing protein</fullName>
    </recommendedName>
</protein>
<dbReference type="PANTHER" id="PTHR38731">
    <property type="entry name" value="LIPL45-RELATED LIPOPROTEIN-RELATED"/>
    <property type="match status" value="1"/>
</dbReference>
<evidence type="ECO:0000259" key="2">
    <source>
        <dbReference type="Pfam" id="PF04773"/>
    </source>
</evidence>
<evidence type="ECO:0000256" key="1">
    <source>
        <dbReference type="SAM" id="MobiDB-lite"/>
    </source>
</evidence>
<dbReference type="Pfam" id="PF04773">
    <property type="entry name" value="FecR"/>
    <property type="match status" value="1"/>
</dbReference>